<dbReference type="Proteomes" id="UP000231292">
    <property type="component" value="Unassembled WGS sequence"/>
</dbReference>
<feature type="domain" description="AMP-activated protein kinase glycogen-binding" evidence="2">
    <location>
        <begin position="9"/>
        <end position="91"/>
    </location>
</feature>
<dbReference type="AlphaFoldDB" id="A0A2G9YKK6"/>
<dbReference type="Pfam" id="PF16561">
    <property type="entry name" value="AMPK1_CBM"/>
    <property type="match status" value="1"/>
</dbReference>
<proteinExistence type="inferred from homology"/>
<evidence type="ECO:0000259" key="2">
    <source>
        <dbReference type="Pfam" id="PF16561"/>
    </source>
</evidence>
<dbReference type="SUPFAM" id="SSF81296">
    <property type="entry name" value="E set domains"/>
    <property type="match status" value="1"/>
</dbReference>
<dbReference type="CDD" id="cd02859">
    <property type="entry name" value="E_set_AMPKbeta_like_N"/>
    <property type="match status" value="1"/>
</dbReference>
<gene>
    <name evidence="3" type="ORF">COX41_01610</name>
</gene>
<evidence type="ECO:0000256" key="1">
    <source>
        <dbReference type="ARBA" id="ARBA00010926"/>
    </source>
</evidence>
<evidence type="ECO:0000313" key="3">
    <source>
        <dbReference type="EMBL" id="PIP19672.1"/>
    </source>
</evidence>
<accession>A0A2G9YKK6</accession>
<dbReference type="InterPro" id="IPR014756">
    <property type="entry name" value="Ig_E-set"/>
</dbReference>
<dbReference type="Gene3D" id="2.60.40.10">
    <property type="entry name" value="Immunoglobulins"/>
    <property type="match status" value="1"/>
</dbReference>
<sequence length="91" mass="10194">MPGLTGSKPTEFKLYAPSAKKVVLSGSFNKWNIQGFSAKKDFKGNWVAKVNLKPGKYEYKFFVDGSWVDDPRCTSRVSNAFGTHNCVVEVR</sequence>
<comment type="similarity">
    <text evidence="1">Belongs to the 5'-AMP-activated protein kinase beta subunit family.</text>
</comment>
<dbReference type="PANTHER" id="PTHR10343">
    <property type="entry name" value="5'-AMP-ACTIVATED PROTEIN KINASE , BETA SUBUNIT"/>
    <property type="match status" value="1"/>
</dbReference>
<protein>
    <recommendedName>
        <fullName evidence="2">AMP-activated protein kinase glycogen-binding domain-containing protein</fullName>
    </recommendedName>
</protein>
<dbReference type="InterPro" id="IPR013783">
    <property type="entry name" value="Ig-like_fold"/>
</dbReference>
<dbReference type="InterPro" id="IPR032640">
    <property type="entry name" value="AMPK1_CBM"/>
</dbReference>
<organism evidence="3 4">
    <name type="scientific">Candidatus Sherwoodlollariibacterium unditelluris</name>
    <dbReference type="NCBI Taxonomy" id="1974757"/>
    <lineage>
        <taxon>Bacteria</taxon>
        <taxon>Pseudomonadati</taxon>
        <taxon>Candidatus Omnitrophota</taxon>
        <taxon>Candidatus Sherwoodlollariibacterium</taxon>
    </lineage>
</organism>
<evidence type="ECO:0000313" key="4">
    <source>
        <dbReference type="Proteomes" id="UP000231292"/>
    </source>
</evidence>
<dbReference type="InterPro" id="IPR050827">
    <property type="entry name" value="CRP1_MDG1_kinase"/>
</dbReference>
<dbReference type="PANTHER" id="PTHR10343:SF84">
    <property type="entry name" value="5'-AMP-ACTIVATED PROTEIN KINASE SUBUNIT BETA-1"/>
    <property type="match status" value="1"/>
</dbReference>
<name>A0A2G9YKK6_9BACT</name>
<dbReference type="EMBL" id="PCRK01000027">
    <property type="protein sequence ID" value="PIP19672.1"/>
    <property type="molecule type" value="Genomic_DNA"/>
</dbReference>
<comment type="caution">
    <text evidence="3">The sequence shown here is derived from an EMBL/GenBank/DDBJ whole genome shotgun (WGS) entry which is preliminary data.</text>
</comment>
<reference evidence="3 4" key="1">
    <citation type="submission" date="2017-09" db="EMBL/GenBank/DDBJ databases">
        <title>Depth-based differentiation of microbial function through sediment-hosted aquifers and enrichment of novel symbionts in the deep terrestrial subsurface.</title>
        <authorList>
            <person name="Probst A.J."/>
            <person name="Ladd B."/>
            <person name="Jarett J.K."/>
            <person name="Geller-Mcgrath D.E."/>
            <person name="Sieber C.M."/>
            <person name="Emerson J.B."/>
            <person name="Anantharaman K."/>
            <person name="Thomas B.C."/>
            <person name="Malmstrom R."/>
            <person name="Stieglmeier M."/>
            <person name="Klingl A."/>
            <person name="Woyke T."/>
            <person name="Ryan C.M."/>
            <person name="Banfield J.F."/>
        </authorList>
    </citation>
    <scope>NUCLEOTIDE SEQUENCE [LARGE SCALE GENOMIC DNA]</scope>
    <source>
        <strain evidence="3">CG23_combo_of_CG06-09_8_20_14_all_41_10</strain>
    </source>
</reference>